<dbReference type="AlphaFoldDB" id="R7W626"/>
<evidence type="ECO:0000313" key="1">
    <source>
        <dbReference type="EnsemblPlants" id="EMT16431"/>
    </source>
</evidence>
<organism evidence="1">
    <name type="scientific">Aegilops tauschii</name>
    <name type="common">Tausch's goatgrass</name>
    <name type="synonym">Aegilops squarrosa</name>
    <dbReference type="NCBI Taxonomy" id="37682"/>
    <lineage>
        <taxon>Eukaryota</taxon>
        <taxon>Viridiplantae</taxon>
        <taxon>Streptophyta</taxon>
        <taxon>Embryophyta</taxon>
        <taxon>Tracheophyta</taxon>
        <taxon>Spermatophyta</taxon>
        <taxon>Magnoliopsida</taxon>
        <taxon>Liliopsida</taxon>
        <taxon>Poales</taxon>
        <taxon>Poaceae</taxon>
        <taxon>BOP clade</taxon>
        <taxon>Pooideae</taxon>
        <taxon>Triticodae</taxon>
        <taxon>Triticeae</taxon>
        <taxon>Triticinae</taxon>
        <taxon>Aegilops</taxon>
    </lineage>
</organism>
<accession>R7W626</accession>
<proteinExistence type="predicted"/>
<protein>
    <submittedName>
        <fullName evidence="1">Uncharacterized protein</fullName>
    </submittedName>
</protein>
<sequence length="101" mass="10974">MAPSSMLKMAAVFVLALFAAQLLMATPVAAGICYETAYKWCIGNIGPTFTIVYCEAEALRICQYCQQQIIETKPAAAVSWAVPVTGVMCEWHAVFHVPCGR</sequence>
<name>R7W626_AEGTA</name>
<reference evidence="1" key="1">
    <citation type="submission" date="2015-06" db="UniProtKB">
        <authorList>
            <consortium name="EnsemblPlants"/>
        </authorList>
    </citation>
    <scope>IDENTIFICATION</scope>
</reference>
<dbReference type="EnsemblPlants" id="EMT16431">
    <property type="protein sequence ID" value="EMT16431"/>
    <property type="gene ID" value="F775_26526"/>
</dbReference>